<dbReference type="Pfam" id="PF19809">
    <property type="entry name" value="DUF6292"/>
    <property type="match status" value="1"/>
</dbReference>
<dbReference type="Proteomes" id="UP000547510">
    <property type="component" value="Unassembled WGS sequence"/>
</dbReference>
<dbReference type="EMBL" id="JACHJN010000020">
    <property type="protein sequence ID" value="MBB5960688.1"/>
    <property type="molecule type" value="Genomic_DNA"/>
</dbReference>
<sequence length="144" mass="15537">MDEDFDDMVALRLRRYISRVTAALGLDGESSFIDAGPPANAYLALDGRIPAFPDLDVALLWDEEYGWSAALETDSGQELVVVAYLQGELVPPPTEVARFVTRLLSGERPGEPRRVRLATVGSGHLRLTVGAGQPIAEPAAQYAV</sequence>
<evidence type="ECO:0000259" key="1">
    <source>
        <dbReference type="Pfam" id="PF19809"/>
    </source>
</evidence>
<protein>
    <recommendedName>
        <fullName evidence="1">DUF6292 domain-containing protein</fullName>
    </recommendedName>
</protein>
<comment type="caution">
    <text evidence="2">The sequence shown here is derived from an EMBL/GenBank/DDBJ whole genome shotgun (WGS) entry which is preliminary data.</text>
</comment>
<organism evidence="2 3">
    <name type="scientific">Saccharothrix tamanrassetensis</name>
    <dbReference type="NCBI Taxonomy" id="1051531"/>
    <lineage>
        <taxon>Bacteria</taxon>
        <taxon>Bacillati</taxon>
        <taxon>Actinomycetota</taxon>
        <taxon>Actinomycetes</taxon>
        <taxon>Pseudonocardiales</taxon>
        <taxon>Pseudonocardiaceae</taxon>
        <taxon>Saccharothrix</taxon>
    </lineage>
</organism>
<accession>A0A841CX30</accession>
<evidence type="ECO:0000313" key="3">
    <source>
        <dbReference type="Proteomes" id="UP000547510"/>
    </source>
</evidence>
<name>A0A841CX30_9PSEU</name>
<dbReference type="InterPro" id="IPR046259">
    <property type="entry name" value="DUF6292"/>
</dbReference>
<gene>
    <name evidence="2" type="ORF">FHS29_007316</name>
</gene>
<keyword evidence="3" id="KW-1185">Reference proteome</keyword>
<reference evidence="2 3" key="1">
    <citation type="submission" date="2020-08" db="EMBL/GenBank/DDBJ databases">
        <title>Genomic Encyclopedia of Type Strains, Phase III (KMG-III): the genomes of soil and plant-associated and newly described type strains.</title>
        <authorList>
            <person name="Whitman W."/>
        </authorList>
    </citation>
    <scope>NUCLEOTIDE SEQUENCE [LARGE SCALE GENOMIC DNA]</scope>
    <source>
        <strain evidence="2 3">CECT 8640</strain>
    </source>
</reference>
<proteinExistence type="predicted"/>
<dbReference type="RefSeq" id="WP_184699100.1">
    <property type="nucleotide sequence ID" value="NZ_JACHJN010000020.1"/>
</dbReference>
<feature type="domain" description="DUF6292" evidence="1">
    <location>
        <begin position="16"/>
        <end position="101"/>
    </location>
</feature>
<evidence type="ECO:0000313" key="2">
    <source>
        <dbReference type="EMBL" id="MBB5960688.1"/>
    </source>
</evidence>
<dbReference type="AlphaFoldDB" id="A0A841CX30"/>